<keyword evidence="1" id="KW-0175">Coiled coil</keyword>
<feature type="transmembrane region" description="Helical" evidence="3">
    <location>
        <begin position="425"/>
        <end position="446"/>
    </location>
</feature>
<dbReference type="Pfam" id="PF25800">
    <property type="entry name" value="FimV_N"/>
    <property type="match status" value="1"/>
</dbReference>
<organism evidence="5 6">
    <name type="scientific">Tectimicrobiota bacterium</name>
    <dbReference type="NCBI Taxonomy" id="2528274"/>
    <lineage>
        <taxon>Bacteria</taxon>
        <taxon>Pseudomonadati</taxon>
        <taxon>Nitrospinota/Tectimicrobiota group</taxon>
        <taxon>Candidatus Tectimicrobiota</taxon>
    </lineage>
</organism>
<evidence type="ECO:0000256" key="1">
    <source>
        <dbReference type="SAM" id="Coils"/>
    </source>
</evidence>
<evidence type="ECO:0000259" key="4">
    <source>
        <dbReference type="Pfam" id="PF25800"/>
    </source>
</evidence>
<dbReference type="Proteomes" id="UP000772181">
    <property type="component" value="Unassembled WGS sequence"/>
</dbReference>
<dbReference type="EMBL" id="JACQWF010000310">
    <property type="protein sequence ID" value="MBI4596098.1"/>
    <property type="molecule type" value="Genomic_DNA"/>
</dbReference>
<feature type="compositionally biased region" description="Basic and acidic residues" evidence="2">
    <location>
        <begin position="294"/>
        <end position="305"/>
    </location>
</feature>
<evidence type="ECO:0000256" key="3">
    <source>
        <dbReference type="SAM" id="Phobius"/>
    </source>
</evidence>
<keyword evidence="3" id="KW-0812">Transmembrane</keyword>
<evidence type="ECO:0000313" key="6">
    <source>
        <dbReference type="Proteomes" id="UP000772181"/>
    </source>
</evidence>
<feature type="compositionally biased region" description="Polar residues" evidence="2">
    <location>
        <begin position="328"/>
        <end position="364"/>
    </location>
</feature>
<name>A0A933LQE4_UNCTE</name>
<feature type="domain" description="FimV N-terminal" evidence="4">
    <location>
        <begin position="25"/>
        <end position="127"/>
    </location>
</feature>
<dbReference type="InterPro" id="IPR057840">
    <property type="entry name" value="FimV_N"/>
</dbReference>
<keyword evidence="3" id="KW-1133">Transmembrane helix</keyword>
<feature type="coiled-coil region" evidence="1">
    <location>
        <begin position="381"/>
        <end position="408"/>
    </location>
</feature>
<evidence type="ECO:0000313" key="5">
    <source>
        <dbReference type="EMBL" id="MBI4596098.1"/>
    </source>
</evidence>
<feature type="region of interest" description="Disordered" evidence="2">
    <location>
        <begin position="250"/>
        <end position="374"/>
    </location>
</feature>
<proteinExistence type="predicted"/>
<evidence type="ECO:0000256" key="2">
    <source>
        <dbReference type="SAM" id="MobiDB-lite"/>
    </source>
</evidence>
<feature type="compositionally biased region" description="Basic and acidic residues" evidence="2">
    <location>
        <begin position="317"/>
        <end position="327"/>
    </location>
</feature>
<protein>
    <recommendedName>
        <fullName evidence="4">FimV N-terminal domain-containing protein</fullName>
    </recommendedName>
</protein>
<keyword evidence="3" id="KW-0472">Membrane</keyword>
<comment type="caution">
    <text evidence="5">The sequence shown here is derived from an EMBL/GenBank/DDBJ whole genome shotgun (WGS) entry which is preliminary data.</text>
</comment>
<gene>
    <name evidence="5" type="ORF">HY730_06935</name>
</gene>
<dbReference type="AlphaFoldDB" id="A0A933LQE4"/>
<accession>A0A933LQE4</accession>
<sequence>MQKWRICVVLSALVFVFTTIVSGISIGPINVKSHLGERFQAEIPIDLLREESPETLSVAIGSAQDFQLLQGQKSEVLTKLKTTVVPNNDGTKVLIQSNTPINQQSFDIVVRATLDQGTILKKYFISLPAQKTVSKSGDIQKDVITQKKPTTPNTGSNAYGPVNQGETLSHIARKLASPGQDVGALAVALWRTNRQVFVGENLHGLRYDTFLKLEELDKELASINPAQAHQIILSQWEEWTAAKSRITKENDFSKKSVTPKRIASEQASTSPDKLNRDNSKVTSPSVGAAAQIEQPKRQAGKEITEAKGVASSVSKAEQSDSPKRGEIKTTTLAASAISDTPVTKSSTKGKSPQIQQADVKSEQVSPAPEPAPPETIVGGVTENLEKTIASLKEQVAKIKKELQMFKARLFEMEGQNQNLRQYLTYLFYFTAGENILIIGLVVFFYIRKRRSGSKDTEVIDSDTLWVKK</sequence>
<reference evidence="5" key="1">
    <citation type="submission" date="2020-07" db="EMBL/GenBank/DDBJ databases">
        <title>Huge and variable diversity of episymbiotic CPR bacteria and DPANN archaea in groundwater ecosystems.</title>
        <authorList>
            <person name="He C.Y."/>
            <person name="Keren R."/>
            <person name="Whittaker M."/>
            <person name="Farag I.F."/>
            <person name="Doudna J."/>
            <person name="Cate J.H.D."/>
            <person name="Banfield J.F."/>
        </authorList>
    </citation>
    <scope>NUCLEOTIDE SEQUENCE</scope>
    <source>
        <strain evidence="5">NC_groundwater_1482_Ag_S-0.65um_47_24</strain>
    </source>
</reference>